<dbReference type="EMBL" id="LAZR01060707">
    <property type="protein sequence ID" value="KKK65124.1"/>
    <property type="molecule type" value="Genomic_DNA"/>
</dbReference>
<reference evidence="2" key="1">
    <citation type="journal article" date="2015" name="Nature">
        <title>Complex archaea that bridge the gap between prokaryotes and eukaryotes.</title>
        <authorList>
            <person name="Spang A."/>
            <person name="Saw J.H."/>
            <person name="Jorgensen S.L."/>
            <person name="Zaremba-Niedzwiedzka K."/>
            <person name="Martijn J."/>
            <person name="Lind A.E."/>
            <person name="van Eijk R."/>
            <person name="Schleper C."/>
            <person name="Guy L."/>
            <person name="Ettema T.J."/>
        </authorList>
    </citation>
    <scope>NUCLEOTIDE SEQUENCE</scope>
</reference>
<organism evidence="2">
    <name type="scientific">marine sediment metagenome</name>
    <dbReference type="NCBI Taxonomy" id="412755"/>
    <lineage>
        <taxon>unclassified sequences</taxon>
        <taxon>metagenomes</taxon>
        <taxon>ecological metagenomes</taxon>
    </lineage>
</organism>
<protein>
    <submittedName>
        <fullName evidence="2">Uncharacterized protein</fullName>
    </submittedName>
</protein>
<dbReference type="AlphaFoldDB" id="A0A0F8ZF58"/>
<evidence type="ECO:0000256" key="1">
    <source>
        <dbReference type="SAM" id="MobiDB-lite"/>
    </source>
</evidence>
<comment type="caution">
    <text evidence="2">The sequence shown here is derived from an EMBL/GenBank/DDBJ whole genome shotgun (WGS) entry which is preliminary data.</text>
</comment>
<accession>A0A0F8ZF58</accession>
<sequence length="44" mass="4963">MTRGGAAAARQAHNLEVRGSSPLPATNLRTSRRRPRPWRPRLRS</sequence>
<gene>
    <name evidence="2" type="ORF">LCGC14_2977340</name>
</gene>
<proteinExistence type="predicted"/>
<feature type="region of interest" description="Disordered" evidence="1">
    <location>
        <begin position="1"/>
        <end position="44"/>
    </location>
</feature>
<name>A0A0F8ZF58_9ZZZZ</name>
<evidence type="ECO:0000313" key="2">
    <source>
        <dbReference type="EMBL" id="KKK65124.1"/>
    </source>
</evidence>
<feature type="compositionally biased region" description="Basic residues" evidence="1">
    <location>
        <begin position="30"/>
        <end position="44"/>
    </location>
</feature>
<feature type="non-terminal residue" evidence="2">
    <location>
        <position position="44"/>
    </location>
</feature>